<dbReference type="Pfam" id="PF02384">
    <property type="entry name" value="N6_Mtase"/>
    <property type="match status" value="1"/>
</dbReference>
<dbReference type="PANTHER" id="PTHR42998:SF1">
    <property type="entry name" value="TYPE I RESTRICTION ENZYME HINDI METHYLASE SUBUNIT"/>
    <property type="match status" value="1"/>
</dbReference>
<dbReference type="CDD" id="cd16961">
    <property type="entry name" value="RMtype1_S_TRD-CR_like"/>
    <property type="match status" value="1"/>
</dbReference>
<dbReference type="InterPro" id="IPR002052">
    <property type="entry name" value="DNA_methylase_N6_adenine_CS"/>
</dbReference>
<dbReference type="InterPro" id="IPR000055">
    <property type="entry name" value="Restrct_endonuc_typeI_TRD"/>
</dbReference>
<keyword evidence="5" id="KW-0489">Methyltransferase</keyword>
<feature type="region of interest" description="Disordered" evidence="2">
    <location>
        <begin position="93"/>
        <end position="127"/>
    </location>
</feature>
<sequence>MAQLKGPALMSYPPTGDDPLLRRAQIAALAGVSRPTVTAWERQETDFPSARRSNGQDYFRRSEIMEWLDRRPVPPERLVAGELVGASYGSRARMREPAGRPPADAAKRRLGTGSSYRMPTGAVDEPRPENRQIANHLMGSLIGRIRGAASVLDYLNLLACLHYLRGAAADRFDALAARARTLNSLDEAAQLLREVGRAADEDMRDLGVHSSMQEALGRLEPRTARDLRNVVDAMSRLTEDVFGLFLDEYEQRAALGSGEFFTPRPVVRLMTQLACSEFGPGEPESVYDPYARDGGFLIEATAACAVDEDGLPREKTLRTYGETRRADTWRLATMNLLLHGVSPALDLKHSPPWHNGGPRRAPLESFDIVLTNPPFNMSDPGRGERGEGQWAYGAPPLDNDNLAWVQHCLARLREGGRAAIIMPNKAGNSGHRAEQSIRRNLVERGVVDCVVALPAQLFTGTAVPVSVWILRHPENPCDSTLFLDARHLGAKNGSRRVLSARDTESLLDAYRAHRNAAGAAPLLGTTSTEHQVPTALVSREELRYSDHSLNPLDHVERSSDAGKGIEREFVIARERLSGAEEHLRDVQDAAAQLPFVGDRVPLRQGNQPASSASLDSLCEIQAGPSYSKLGKKQRSTRGPVPVVFPRHLKDRCISDEADERVTAETARRLRNFELRHKDIVCVRSGAIAPPALVQQHQAGWLMSPNVLRLRVQEALMERVLPEYLLHYLCLEESIAWMRDRAAATAAPSLRSESLGSLRIPLPEPAEQQEIVAALNGLDELDRAHLAVAASARHTRIALAGALLGPSTAPVPGIIPRRRFEKEVSL</sequence>
<dbReference type="GO" id="GO:0009307">
    <property type="term" value="P:DNA restriction-modification system"/>
    <property type="evidence" value="ECO:0007669"/>
    <property type="project" value="UniProtKB-KW"/>
</dbReference>
<evidence type="ECO:0000313" key="6">
    <source>
        <dbReference type="Proteomes" id="UP000694501"/>
    </source>
</evidence>
<dbReference type="InterPro" id="IPR003356">
    <property type="entry name" value="DNA_methylase_A-5"/>
</dbReference>
<dbReference type="GO" id="GO:0003677">
    <property type="term" value="F:DNA binding"/>
    <property type="evidence" value="ECO:0007669"/>
    <property type="project" value="InterPro"/>
</dbReference>
<feature type="domain" description="Type I restriction modification DNA specificity" evidence="3">
    <location>
        <begin position="613"/>
        <end position="779"/>
    </location>
</feature>
<protein>
    <submittedName>
        <fullName evidence="5">N-6 DNA methylase</fullName>
    </submittedName>
</protein>
<proteinExistence type="predicted"/>
<dbReference type="InterPro" id="IPR052916">
    <property type="entry name" value="Type-I_RE_MTase_Subunit"/>
</dbReference>
<reference evidence="5" key="1">
    <citation type="submission" date="2021-06" db="EMBL/GenBank/DDBJ databases">
        <title>Sequencing of actinobacteria type strains.</title>
        <authorList>
            <person name="Nguyen G.-S."/>
            <person name="Wentzel A."/>
        </authorList>
    </citation>
    <scope>NUCLEOTIDE SEQUENCE</scope>
    <source>
        <strain evidence="5">P38-E01</strain>
    </source>
</reference>
<comment type="caution">
    <text evidence="5">The sequence shown here is derived from an EMBL/GenBank/DDBJ whole genome shotgun (WGS) entry which is preliminary data.</text>
</comment>
<dbReference type="RefSeq" id="WP_216814965.1">
    <property type="nucleotide sequence ID" value="NZ_JAELVF020000001.1"/>
</dbReference>
<dbReference type="Pfam" id="PF01420">
    <property type="entry name" value="Methylase_S"/>
    <property type="match status" value="1"/>
</dbReference>
<dbReference type="EMBL" id="JAELVF020000001">
    <property type="protein sequence ID" value="MBU7598439.1"/>
    <property type="molecule type" value="Genomic_DNA"/>
</dbReference>
<dbReference type="PANTHER" id="PTHR42998">
    <property type="entry name" value="TYPE I RESTRICTION ENZYME HINDVIIP M PROTEIN-RELATED"/>
    <property type="match status" value="1"/>
</dbReference>
<keyword evidence="5" id="KW-0808">Transferase</keyword>
<dbReference type="GO" id="GO:0032259">
    <property type="term" value="P:methylation"/>
    <property type="evidence" value="ECO:0007669"/>
    <property type="project" value="UniProtKB-KW"/>
</dbReference>
<keyword evidence="6" id="KW-1185">Reference proteome</keyword>
<feature type="domain" description="DNA methylase adenine-specific" evidence="4">
    <location>
        <begin position="240"/>
        <end position="558"/>
    </location>
</feature>
<organism evidence="5 6">
    <name type="scientific">Streptomyces tardus</name>
    <dbReference type="NCBI Taxonomy" id="2780544"/>
    <lineage>
        <taxon>Bacteria</taxon>
        <taxon>Bacillati</taxon>
        <taxon>Actinomycetota</taxon>
        <taxon>Actinomycetes</taxon>
        <taxon>Kitasatosporales</taxon>
        <taxon>Streptomycetaceae</taxon>
        <taxon>Streptomyces</taxon>
    </lineage>
</organism>
<name>A0A949JH26_9ACTN</name>
<evidence type="ECO:0000259" key="4">
    <source>
        <dbReference type="Pfam" id="PF02384"/>
    </source>
</evidence>
<dbReference type="Proteomes" id="UP000694501">
    <property type="component" value="Unassembled WGS sequence"/>
</dbReference>
<dbReference type="PROSITE" id="PS00092">
    <property type="entry name" value="N6_MTASE"/>
    <property type="match status" value="1"/>
</dbReference>
<accession>A0A949JH26</accession>
<evidence type="ECO:0000256" key="1">
    <source>
        <dbReference type="ARBA" id="ARBA00022747"/>
    </source>
</evidence>
<dbReference type="AlphaFoldDB" id="A0A949JH26"/>
<gene>
    <name evidence="5" type="ORF">JGS22_012645</name>
</gene>
<dbReference type="GO" id="GO:0008170">
    <property type="term" value="F:N-methyltransferase activity"/>
    <property type="evidence" value="ECO:0007669"/>
    <property type="project" value="InterPro"/>
</dbReference>
<evidence type="ECO:0000313" key="5">
    <source>
        <dbReference type="EMBL" id="MBU7598439.1"/>
    </source>
</evidence>
<keyword evidence="1" id="KW-0680">Restriction system</keyword>
<evidence type="ECO:0000256" key="2">
    <source>
        <dbReference type="SAM" id="MobiDB-lite"/>
    </source>
</evidence>
<evidence type="ECO:0000259" key="3">
    <source>
        <dbReference type="Pfam" id="PF01420"/>
    </source>
</evidence>